<proteinExistence type="predicted"/>
<feature type="region of interest" description="Disordered" evidence="2">
    <location>
        <begin position="252"/>
        <end position="283"/>
    </location>
</feature>
<dbReference type="Proteomes" id="UP001383192">
    <property type="component" value="Unassembled WGS sequence"/>
</dbReference>
<evidence type="ECO:0000256" key="1">
    <source>
        <dbReference type="SAM" id="Coils"/>
    </source>
</evidence>
<dbReference type="AlphaFoldDB" id="A0AAW0B7E6"/>
<comment type="caution">
    <text evidence="3">The sequence shown here is derived from an EMBL/GenBank/DDBJ whole genome shotgun (WGS) entry which is preliminary data.</text>
</comment>
<feature type="compositionally biased region" description="Acidic residues" evidence="2">
    <location>
        <begin position="259"/>
        <end position="283"/>
    </location>
</feature>
<protein>
    <submittedName>
        <fullName evidence="3">Uncharacterized protein</fullName>
    </submittedName>
</protein>
<gene>
    <name evidence="3" type="ORF">VNI00_017147</name>
</gene>
<feature type="coiled-coil region" evidence="1">
    <location>
        <begin position="37"/>
        <end position="71"/>
    </location>
</feature>
<evidence type="ECO:0000256" key="2">
    <source>
        <dbReference type="SAM" id="MobiDB-lite"/>
    </source>
</evidence>
<dbReference type="EMBL" id="JAYKXP010000158">
    <property type="protein sequence ID" value="KAK7021918.1"/>
    <property type="molecule type" value="Genomic_DNA"/>
</dbReference>
<reference evidence="3 4" key="1">
    <citation type="submission" date="2024-01" db="EMBL/GenBank/DDBJ databases">
        <title>A draft genome for a cacao thread blight-causing isolate of Paramarasmius palmivorus.</title>
        <authorList>
            <person name="Baruah I.K."/>
            <person name="Bukari Y."/>
            <person name="Amoako-Attah I."/>
            <person name="Meinhardt L.W."/>
            <person name="Bailey B.A."/>
            <person name="Cohen S.P."/>
        </authorList>
    </citation>
    <scope>NUCLEOTIDE SEQUENCE [LARGE SCALE GENOMIC DNA]</scope>
    <source>
        <strain evidence="3 4">GH-12</strain>
    </source>
</reference>
<sequence>MPAPPILLSPLIVPPCPDSPDWGHAYERQSSETPSVNVEADTELDRLRKENSDLQKHVEHYKHNMQCLNRNLGDRQATIHHLQGERNELRSALADPQNAVVTNTARDRRIANLEHELAKIAGIGMRYYMANALPFVQDLQGAVRDIWSRANFGIPDRGSMVDEEEEAWVCDTLLDIEHLVGRTTHMLEDATALVGMFCPSHNRARQEDLARLSSYAGDYYCPGGAYGIALNNPLCRDGADCRPSMAARFPNKRRQLEEAAAEEQEGQADEEDDGDEEEGDNAD</sequence>
<name>A0AAW0B7E6_9AGAR</name>
<accession>A0AAW0B7E6</accession>
<evidence type="ECO:0000313" key="3">
    <source>
        <dbReference type="EMBL" id="KAK7021918.1"/>
    </source>
</evidence>
<keyword evidence="1" id="KW-0175">Coiled coil</keyword>
<evidence type="ECO:0000313" key="4">
    <source>
        <dbReference type="Proteomes" id="UP001383192"/>
    </source>
</evidence>
<keyword evidence="4" id="KW-1185">Reference proteome</keyword>
<organism evidence="3 4">
    <name type="scientific">Paramarasmius palmivorus</name>
    <dbReference type="NCBI Taxonomy" id="297713"/>
    <lineage>
        <taxon>Eukaryota</taxon>
        <taxon>Fungi</taxon>
        <taxon>Dikarya</taxon>
        <taxon>Basidiomycota</taxon>
        <taxon>Agaricomycotina</taxon>
        <taxon>Agaricomycetes</taxon>
        <taxon>Agaricomycetidae</taxon>
        <taxon>Agaricales</taxon>
        <taxon>Marasmiineae</taxon>
        <taxon>Marasmiaceae</taxon>
        <taxon>Paramarasmius</taxon>
    </lineage>
</organism>